<gene>
    <name evidence="1" type="ORF">phiAS5_ORF0262</name>
</gene>
<dbReference type="OrthoDB" id="19042at10239"/>
<organism evidence="1 2">
    <name type="scientific">Aeromonas phage phiAS5</name>
    <dbReference type="NCBI Taxonomy" id="879630"/>
    <lineage>
        <taxon>Viruses</taxon>
        <taxon>Duplodnaviria</taxon>
        <taxon>Heunggongvirae</taxon>
        <taxon>Uroviricota</taxon>
        <taxon>Caudoviricetes</taxon>
        <taxon>Pantevenvirales</taxon>
        <taxon>Straboviridae</taxon>
        <taxon>Chrysonvirus</taxon>
        <taxon>Chrysonvirus as5</taxon>
    </lineage>
</organism>
<dbReference type="GeneID" id="9861669"/>
<evidence type="ECO:0000313" key="2">
    <source>
        <dbReference type="Proteomes" id="UP000002236"/>
    </source>
</evidence>
<keyword evidence="2" id="KW-1185">Reference proteome</keyword>
<proteinExistence type="predicted"/>
<dbReference type="RefSeq" id="YP_003969551.1">
    <property type="nucleotide sequence ID" value="NC_014636.1"/>
</dbReference>
<dbReference type="EMBL" id="HM452126">
    <property type="protein sequence ID" value="ADM80105.1"/>
    <property type="molecule type" value="Genomic_DNA"/>
</dbReference>
<name>E1A216_9CAUD</name>
<dbReference type="KEGG" id="vg:9861669"/>
<protein>
    <submittedName>
        <fullName evidence="1">Uncharacterized protein</fullName>
    </submittedName>
</protein>
<dbReference type="Proteomes" id="UP000002236">
    <property type="component" value="Segment"/>
</dbReference>
<reference evidence="1 2" key="1">
    <citation type="journal article" date="2012" name="Vet. Microbiol.">
        <title>Complete genome sequence and characterization of a broad-host range T4-like bacteriophage phiAS5 infecting Aeromonas salmonicida subsp. salmonicida.</title>
        <authorList>
            <person name="Kim J.H."/>
            <person name="Son J.S."/>
            <person name="Choi Y.J."/>
            <person name="Choresca C.H.Jr."/>
            <person name="Shin S.P."/>
            <person name="Han J.E."/>
            <person name="Jun J.W."/>
            <person name="Park S.C."/>
        </authorList>
    </citation>
    <scope>NUCLEOTIDE SEQUENCE [LARGE SCALE GENOMIC DNA]</scope>
</reference>
<sequence length="120" mass="13748">MTNQEKMQALVEYIKPRIDSRVAEYVRVRSLKSVGEYTVEIIMVGAKQGCSDVEYFNARWAHFMLHDGDDKFTALCGDCKWKSGVKFPVLRKQKSLELACDKVIAFVNANVEIFKECYGI</sequence>
<evidence type="ECO:0000313" key="1">
    <source>
        <dbReference type="EMBL" id="ADM80105.1"/>
    </source>
</evidence>
<accession>E1A216</accession>